<dbReference type="OMA" id="LGPNMAI"/>
<evidence type="ECO:0000256" key="5">
    <source>
        <dbReference type="ARBA" id="ARBA00022692"/>
    </source>
</evidence>
<protein>
    <submittedName>
        <fullName evidence="11">Flagellar motor protein MotA</fullName>
    </submittedName>
</protein>
<evidence type="ECO:0000256" key="6">
    <source>
        <dbReference type="ARBA" id="ARBA00022779"/>
    </source>
</evidence>
<keyword evidence="11" id="KW-0966">Cell projection</keyword>
<dbReference type="PANTHER" id="PTHR30433:SF2">
    <property type="entry name" value="MOTILITY PROTEIN A"/>
    <property type="match status" value="1"/>
</dbReference>
<dbReference type="PANTHER" id="PTHR30433">
    <property type="entry name" value="CHEMOTAXIS PROTEIN MOTA"/>
    <property type="match status" value="1"/>
</dbReference>
<evidence type="ECO:0000256" key="2">
    <source>
        <dbReference type="ARBA" id="ARBA00008038"/>
    </source>
</evidence>
<evidence type="ECO:0000256" key="1">
    <source>
        <dbReference type="ARBA" id="ARBA00004651"/>
    </source>
</evidence>
<comment type="caution">
    <text evidence="11">The sequence shown here is derived from an EMBL/GenBank/DDBJ whole genome shotgun (WGS) entry which is preliminary data.</text>
</comment>
<keyword evidence="8 9" id="KW-0472">Membrane</keyword>
<dbReference type="InterPro" id="IPR000540">
    <property type="entry name" value="Flag_MotA_CS"/>
</dbReference>
<evidence type="ECO:0000259" key="10">
    <source>
        <dbReference type="Pfam" id="PF01618"/>
    </source>
</evidence>
<dbReference type="AlphaFoldDB" id="A0A162KD23"/>
<keyword evidence="5 9" id="KW-0812">Transmembrane</keyword>
<evidence type="ECO:0000256" key="7">
    <source>
        <dbReference type="ARBA" id="ARBA00022989"/>
    </source>
</evidence>
<keyword evidence="6" id="KW-0283">Flagellar rotation</keyword>
<dbReference type="GO" id="GO:0005886">
    <property type="term" value="C:plasma membrane"/>
    <property type="evidence" value="ECO:0007669"/>
    <property type="project" value="UniProtKB-SubCell"/>
</dbReference>
<dbReference type="GO" id="GO:0006935">
    <property type="term" value="P:chemotaxis"/>
    <property type="evidence" value="ECO:0007669"/>
    <property type="project" value="InterPro"/>
</dbReference>
<dbReference type="GO" id="GO:0071978">
    <property type="term" value="P:bacterial-type flagellum-dependent swarming motility"/>
    <property type="evidence" value="ECO:0007669"/>
    <property type="project" value="InterPro"/>
</dbReference>
<keyword evidence="11" id="KW-0282">Flagellum</keyword>
<feature type="transmembrane region" description="Helical" evidence="9">
    <location>
        <begin position="7"/>
        <end position="29"/>
    </location>
</feature>
<evidence type="ECO:0000256" key="4">
    <source>
        <dbReference type="ARBA" id="ARBA00022475"/>
    </source>
</evidence>
<dbReference type="RefSeq" id="WP_014744760.1">
    <property type="nucleotide sequence ID" value="NZ_CP121013.1"/>
</dbReference>
<accession>A0A162KD23</accession>
<evidence type="ECO:0000313" key="12">
    <source>
        <dbReference type="Proteomes" id="UP000075787"/>
    </source>
</evidence>
<keyword evidence="4" id="KW-1003">Cell membrane</keyword>
<reference evidence="11 12" key="1">
    <citation type="submission" date="2015-12" db="EMBL/GenBank/DDBJ databases">
        <title>Genome sequence of Tistrella mobilis MCCC 1A02139.</title>
        <authorList>
            <person name="Lu L."/>
            <person name="Lai Q."/>
            <person name="Shao Z."/>
            <person name="Qian P."/>
        </authorList>
    </citation>
    <scope>NUCLEOTIDE SEQUENCE [LARGE SCALE GENOMIC DNA]</scope>
    <source>
        <strain evidence="11 12">MCCC 1A02139</strain>
    </source>
</reference>
<dbReference type="GeneID" id="97242325"/>
<comment type="similarity">
    <text evidence="2">Belongs to the MotA family.</text>
</comment>
<name>A0A162KD23_9PROT</name>
<comment type="subcellular location">
    <subcellularLocation>
        <location evidence="1">Cell membrane</location>
        <topology evidence="1">Multi-pass membrane protein</topology>
    </subcellularLocation>
</comment>
<evidence type="ECO:0000313" key="11">
    <source>
        <dbReference type="EMBL" id="KYO50974.1"/>
    </source>
</evidence>
<feature type="transmembrane region" description="Helical" evidence="9">
    <location>
        <begin position="35"/>
        <end position="56"/>
    </location>
</feature>
<proteinExistence type="inferred from homology"/>
<feature type="transmembrane region" description="Helical" evidence="9">
    <location>
        <begin position="181"/>
        <end position="200"/>
    </location>
</feature>
<dbReference type="EMBL" id="LPZR01000185">
    <property type="protein sequence ID" value="KYO50974.1"/>
    <property type="molecule type" value="Genomic_DNA"/>
</dbReference>
<dbReference type="OrthoDB" id="9806929at2"/>
<keyword evidence="7 9" id="KW-1133">Transmembrane helix</keyword>
<feature type="domain" description="MotA/TolQ/ExbB proton channel" evidence="10">
    <location>
        <begin position="105"/>
        <end position="215"/>
    </location>
</feature>
<evidence type="ECO:0000256" key="9">
    <source>
        <dbReference type="SAM" id="Phobius"/>
    </source>
</evidence>
<dbReference type="InterPro" id="IPR047055">
    <property type="entry name" value="MotA-like"/>
</dbReference>
<evidence type="ECO:0000256" key="8">
    <source>
        <dbReference type="ARBA" id="ARBA00023136"/>
    </source>
</evidence>
<evidence type="ECO:0000256" key="3">
    <source>
        <dbReference type="ARBA" id="ARBA00022448"/>
    </source>
</evidence>
<organism evidence="11 12">
    <name type="scientific">Tistrella mobilis</name>
    <dbReference type="NCBI Taxonomy" id="171437"/>
    <lineage>
        <taxon>Bacteria</taxon>
        <taxon>Pseudomonadati</taxon>
        <taxon>Pseudomonadota</taxon>
        <taxon>Alphaproteobacteria</taxon>
        <taxon>Geminicoccales</taxon>
        <taxon>Geminicoccaceae</taxon>
        <taxon>Tistrella</taxon>
    </lineage>
</organism>
<keyword evidence="11" id="KW-0969">Cilium</keyword>
<dbReference type="Pfam" id="PF01618">
    <property type="entry name" value="MotA_ExbB"/>
    <property type="match status" value="1"/>
</dbReference>
<feature type="transmembrane region" description="Helical" evidence="9">
    <location>
        <begin position="150"/>
        <end position="169"/>
    </location>
</feature>
<keyword evidence="3" id="KW-0813">Transport</keyword>
<dbReference type="InterPro" id="IPR002898">
    <property type="entry name" value="MotA_ExbB_proton_chnl"/>
</dbReference>
<sequence>MDLATVIGLIVGFLLVAAAIILGGSVGAFIDIPSILIVIGGTFFITMVNFSLAEVIRAQKLLVKTMVSKPVDPSKAAMQVVELADQARRKGVLGLQQTLAQLQGEPFLHKALSMVVDGIPVEDVERILKRDISQMAYRHMQSAQILKRSAEVAPAMGLIGTLVGLVQMLGNLEDPSTIGPAMAVALLTTFYGAVLANMVFNPLAGKLERNSMEEQMFKQIFLAGATSIGRQENPRRLELTLNAMLPPAKRIQFYD</sequence>
<dbReference type="Proteomes" id="UP000075787">
    <property type="component" value="Unassembled WGS sequence"/>
</dbReference>
<gene>
    <name evidence="11" type="ORF">AUP44_10910</name>
</gene>
<dbReference type="PROSITE" id="PS01307">
    <property type="entry name" value="MOTA"/>
    <property type="match status" value="1"/>
</dbReference>